<organism evidence="2 3">
    <name type="scientific">Brevundimonas goettingensis</name>
    <dbReference type="NCBI Taxonomy" id="2774190"/>
    <lineage>
        <taxon>Bacteria</taxon>
        <taxon>Pseudomonadati</taxon>
        <taxon>Pseudomonadota</taxon>
        <taxon>Alphaproteobacteria</taxon>
        <taxon>Caulobacterales</taxon>
        <taxon>Caulobacteraceae</taxon>
        <taxon>Brevundimonas</taxon>
    </lineage>
</organism>
<gene>
    <name evidence="2" type="ORF">IFJ75_14100</name>
</gene>
<dbReference type="AlphaFoldDB" id="A0A975GUN1"/>
<dbReference type="InterPro" id="IPR041519">
    <property type="entry name" value="HEPN_RiboL-PSP"/>
</dbReference>
<dbReference type="Proteomes" id="UP000663918">
    <property type="component" value="Chromosome"/>
</dbReference>
<evidence type="ECO:0000313" key="3">
    <source>
        <dbReference type="Proteomes" id="UP000663918"/>
    </source>
</evidence>
<name>A0A975GUN1_9CAUL</name>
<reference evidence="2" key="1">
    <citation type="submission" date="2020-09" db="EMBL/GenBank/DDBJ databases">
        <title>Brevundimonas sp. LVF2 isolated from a puddle in Goettingen, Germany.</title>
        <authorList>
            <person name="Friedrich I."/>
            <person name="Klassen A."/>
            <person name="Hannes N."/>
            <person name="Schneider D."/>
            <person name="Hertel R."/>
            <person name="Daniel R."/>
        </authorList>
    </citation>
    <scope>NUCLEOTIDE SEQUENCE</scope>
    <source>
        <strain evidence="2">LVF2</strain>
    </source>
</reference>
<keyword evidence="3" id="KW-1185">Reference proteome</keyword>
<accession>A0A975GUN1</accession>
<dbReference type="KEGG" id="bgoe:IFJ75_14100"/>
<dbReference type="Pfam" id="PF18735">
    <property type="entry name" value="HEPN_RiboL-PSP"/>
    <property type="match status" value="1"/>
</dbReference>
<proteinExistence type="predicted"/>
<evidence type="ECO:0000259" key="1">
    <source>
        <dbReference type="Pfam" id="PF18735"/>
    </source>
</evidence>
<sequence length="317" mass="35850">MLAYGDESEPSLLGYELIEVKRSAPSNAAWRVAEHAAAIGRLYAVYEHFVEELLAKWLLMRTQGITYATMPSEFRAAYEPLFASMLQRAGEGRYDHLSYEAMIADQAVAYSGVDEWRIYPECLIHHDRNLRFETLNEIASRCGVSDLSNWVSRSASLATYFGDRSSLLERTQKTLKEIIQYRNEAAHAHTSIDETVGLEQFLQYVDFMEALCRSFYERVSWLSVESLQLKQRCRSIGRVTEVYTPGTRVVVIVEGITVRVGDSFILRSESSCFIRSVVSIQDNGSAIDQIVVANSKEVGLGFDKPVRVNDQVFVAQV</sequence>
<protein>
    <recommendedName>
        <fullName evidence="1">RiboL-PSP-HEPN domain-containing protein</fullName>
    </recommendedName>
</protein>
<feature type="domain" description="RiboL-PSP-HEPN" evidence="1">
    <location>
        <begin position="38"/>
        <end position="218"/>
    </location>
</feature>
<evidence type="ECO:0000313" key="2">
    <source>
        <dbReference type="EMBL" id="QTC90401.1"/>
    </source>
</evidence>
<dbReference type="EMBL" id="CP062222">
    <property type="protein sequence ID" value="QTC90401.1"/>
    <property type="molecule type" value="Genomic_DNA"/>
</dbReference>